<dbReference type="Proteomes" id="UP000041254">
    <property type="component" value="Unassembled WGS sequence"/>
</dbReference>
<feature type="region of interest" description="Disordered" evidence="1">
    <location>
        <begin position="70"/>
        <end position="93"/>
    </location>
</feature>
<feature type="region of interest" description="Disordered" evidence="1">
    <location>
        <begin position="167"/>
        <end position="191"/>
    </location>
</feature>
<dbReference type="OrthoDB" id="194443at2759"/>
<accession>A0A0G4FPI7</accession>
<reference evidence="2 3" key="1">
    <citation type="submission" date="2014-11" db="EMBL/GenBank/DDBJ databases">
        <authorList>
            <person name="Zhu J."/>
            <person name="Qi W."/>
            <person name="Song R."/>
        </authorList>
    </citation>
    <scope>NUCLEOTIDE SEQUENCE [LARGE SCALE GENOMIC DNA]</scope>
</reference>
<evidence type="ECO:0008006" key="4">
    <source>
        <dbReference type="Google" id="ProtNLM"/>
    </source>
</evidence>
<proteinExistence type="predicted"/>
<dbReference type="VEuPathDB" id="CryptoDB:Vbra_621"/>
<feature type="region of interest" description="Disordered" evidence="1">
    <location>
        <begin position="414"/>
        <end position="437"/>
    </location>
</feature>
<evidence type="ECO:0000256" key="1">
    <source>
        <dbReference type="SAM" id="MobiDB-lite"/>
    </source>
</evidence>
<gene>
    <name evidence="2" type="ORF">Vbra_621</name>
</gene>
<protein>
    <recommendedName>
        <fullName evidence="4">Trimethylguanosine synthase</fullName>
    </recommendedName>
</protein>
<dbReference type="AlphaFoldDB" id="A0A0G4FPI7"/>
<dbReference type="SUPFAM" id="SSF53335">
    <property type="entry name" value="S-adenosyl-L-methionine-dependent methyltransferases"/>
    <property type="match status" value="1"/>
</dbReference>
<feature type="compositionally biased region" description="Basic and acidic residues" evidence="1">
    <location>
        <begin position="203"/>
        <end position="229"/>
    </location>
</feature>
<evidence type="ECO:0000313" key="2">
    <source>
        <dbReference type="EMBL" id="CEM15748.1"/>
    </source>
</evidence>
<keyword evidence="3" id="KW-1185">Reference proteome</keyword>
<sequence length="437" mass="47674">MDTLRWMWQQIAGRRQLQAPADAHTLDTQEGDVVYVRPTYLSWMDELVLFLVPPQETQRVLQVDATLLVPPHKADPPRTPPAPDAGMPHTHTPAGSEPCVALPSPSCHGEDHLTRRGVRRWRRLSAACVVLQAAGDGQGCEGVYVGEWVGGRGGGVAKYEGEWANQTTERWSSTPRPHHRRARTAGGGAGVGVGVGVAADDHGEHRPVRQHDHIGPDGHNETGKGRESDQVAATQPPGDAPVDRATTASPVRPMSRAVDRLKVEVILTVKVVDDAALFHNPTAMSNISNQKELMYSVTEEAIANLTAQAVAKVYPEGLIFEPCVGAALARQGLEVYGCEVNPVHYAIAEANLYKAYGTVFADFPWGPHYNSHSHHFNLSTMGPDGRWIAYERMAAMCDLSDSFVFKSPRQASLGDLDGRHDPPPSEVHPQAHHHHRH</sequence>
<dbReference type="InterPro" id="IPR029063">
    <property type="entry name" value="SAM-dependent_MTases_sf"/>
</dbReference>
<dbReference type="Gene3D" id="3.40.50.150">
    <property type="entry name" value="Vaccinia Virus protein VP39"/>
    <property type="match status" value="1"/>
</dbReference>
<feature type="region of interest" description="Disordered" evidence="1">
    <location>
        <begin position="203"/>
        <end position="249"/>
    </location>
</feature>
<name>A0A0G4FPI7_VITBC</name>
<evidence type="ECO:0000313" key="3">
    <source>
        <dbReference type="Proteomes" id="UP000041254"/>
    </source>
</evidence>
<organism evidence="2 3">
    <name type="scientific">Vitrella brassicaformis (strain CCMP3155)</name>
    <dbReference type="NCBI Taxonomy" id="1169540"/>
    <lineage>
        <taxon>Eukaryota</taxon>
        <taxon>Sar</taxon>
        <taxon>Alveolata</taxon>
        <taxon>Colpodellida</taxon>
        <taxon>Vitrellaceae</taxon>
        <taxon>Vitrella</taxon>
    </lineage>
</organism>
<dbReference type="InParanoid" id="A0A0G4FPI7"/>
<dbReference type="EMBL" id="CDMY01000469">
    <property type="protein sequence ID" value="CEM15748.1"/>
    <property type="molecule type" value="Genomic_DNA"/>
</dbReference>